<dbReference type="InterPro" id="IPR024930">
    <property type="entry name" value="Skp_dom_sf"/>
</dbReference>
<keyword evidence="3" id="KW-0472">Membrane</keyword>
<protein>
    <recommendedName>
        <fullName evidence="5">Chaperone protein Skp</fullName>
    </recommendedName>
</protein>
<name>A0A644YEW3_9ZZZZ</name>
<dbReference type="SMART" id="SM00935">
    <property type="entry name" value="OmpH"/>
    <property type="match status" value="1"/>
</dbReference>
<keyword evidence="3" id="KW-0812">Transmembrane</keyword>
<keyword evidence="3" id="KW-1133">Transmembrane helix</keyword>
<dbReference type="Pfam" id="PF03938">
    <property type="entry name" value="OmpH"/>
    <property type="match status" value="1"/>
</dbReference>
<evidence type="ECO:0000256" key="2">
    <source>
        <dbReference type="ARBA" id="ARBA00022729"/>
    </source>
</evidence>
<evidence type="ECO:0000256" key="1">
    <source>
        <dbReference type="ARBA" id="ARBA00009091"/>
    </source>
</evidence>
<keyword evidence="2" id="KW-0732">Signal</keyword>
<accession>A0A644YEW3</accession>
<organism evidence="4">
    <name type="scientific">bioreactor metagenome</name>
    <dbReference type="NCBI Taxonomy" id="1076179"/>
    <lineage>
        <taxon>unclassified sequences</taxon>
        <taxon>metagenomes</taxon>
        <taxon>ecological metagenomes</taxon>
    </lineage>
</organism>
<comment type="similarity">
    <text evidence="1">Belongs to the Skp family.</text>
</comment>
<comment type="caution">
    <text evidence="4">The sequence shown here is derived from an EMBL/GenBank/DDBJ whole genome shotgun (WGS) entry which is preliminary data.</text>
</comment>
<dbReference type="PANTHER" id="PTHR35089">
    <property type="entry name" value="CHAPERONE PROTEIN SKP"/>
    <property type="match status" value="1"/>
</dbReference>
<evidence type="ECO:0000313" key="4">
    <source>
        <dbReference type="EMBL" id="MPM26980.1"/>
    </source>
</evidence>
<dbReference type="SUPFAM" id="SSF111384">
    <property type="entry name" value="OmpH-like"/>
    <property type="match status" value="1"/>
</dbReference>
<feature type="transmembrane region" description="Helical" evidence="3">
    <location>
        <begin position="7"/>
        <end position="27"/>
    </location>
</feature>
<dbReference type="AlphaFoldDB" id="A0A644YEW3"/>
<proteinExistence type="inferred from homology"/>
<dbReference type="InterPro" id="IPR005632">
    <property type="entry name" value="Chaperone_Skp"/>
</dbReference>
<dbReference type="PANTHER" id="PTHR35089:SF1">
    <property type="entry name" value="CHAPERONE PROTEIN SKP"/>
    <property type="match status" value="1"/>
</dbReference>
<evidence type="ECO:0000256" key="3">
    <source>
        <dbReference type="SAM" id="Phobius"/>
    </source>
</evidence>
<sequence length="179" mass="20370">MRKIQNVLIIAALVISIVSIAINIFHFSKDKVAYVDVAKVVKEFELSKSYQTEIELNVNKQKEFLDSLSSQMSVVVKKLTIEQPGSNSYKALEAKRDSLYNKIKYIQESFNSNTEKMVEKYNNEVFVQINQYIEEYGKTHDYSLILGAKGDGGIMYGSDANNITEDVIVFINKSYLGEK</sequence>
<evidence type="ECO:0008006" key="5">
    <source>
        <dbReference type="Google" id="ProtNLM"/>
    </source>
</evidence>
<dbReference type="GO" id="GO:0051082">
    <property type="term" value="F:unfolded protein binding"/>
    <property type="evidence" value="ECO:0007669"/>
    <property type="project" value="InterPro"/>
</dbReference>
<dbReference type="EMBL" id="VSSQ01004877">
    <property type="protein sequence ID" value="MPM26980.1"/>
    <property type="molecule type" value="Genomic_DNA"/>
</dbReference>
<gene>
    <name evidence="4" type="ORF">SDC9_73485</name>
</gene>
<reference evidence="4" key="1">
    <citation type="submission" date="2019-08" db="EMBL/GenBank/DDBJ databases">
        <authorList>
            <person name="Kucharzyk K."/>
            <person name="Murdoch R.W."/>
            <person name="Higgins S."/>
            <person name="Loffler F."/>
        </authorList>
    </citation>
    <scope>NUCLEOTIDE SEQUENCE</scope>
</reference>
<dbReference type="Gene3D" id="3.30.910.20">
    <property type="entry name" value="Skp domain"/>
    <property type="match status" value="1"/>
</dbReference>
<dbReference type="GO" id="GO:0005829">
    <property type="term" value="C:cytosol"/>
    <property type="evidence" value="ECO:0007669"/>
    <property type="project" value="TreeGrafter"/>
</dbReference>
<dbReference type="GO" id="GO:0050821">
    <property type="term" value="P:protein stabilization"/>
    <property type="evidence" value="ECO:0007669"/>
    <property type="project" value="TreeGrafter"/>
</dbReference>